<sequence length="172" mass="19866">MISRLSKITLAALWLSTSLIAEELPNTVTSMIEYKTPEYDNREPDNGQPKQILPGQGAYVYCGGTNGGNCSQDILDSYGVYNNRVQENLQRLKKRWSGILSDYKEVKQKHTPLTEFTIEQDLMLTENLTEIYKNSYEVDKYNRLLEKEMEMKKILSNMAILNNELDVMEIKK</sequence>
<evidence type="ECO:0000256" key="1">
    <source>
        <dbReference type="SAM" id="Coils"/>
    </source>
</evidence>
<proteinExistence type="predicted"/>
<dbReference type="RefSeq" id="WP_107917404.1">
    <property type="nucleotide sequence ID" value="NZ_CABPUK010000007.1"/>
</dbReference>
<evidence type="ECO:0000313" key="3">
    <source>
        <dbReference type="EMBL" id="AVX45102.1"/>
    </source>
</evidence>
<dbReference type="EMBL" id="CP021643">
    <property type="protein sequence ID" value="AVX45102.1"/>
    <property type="molecule type" value="Genomic_DNA"/>
</dbReference>
<evidence type="ECO:0000256" key="2">
    <source>
        <dbReference type="SAM" id="SignalP"/>
    </source>
</evidence>
<feature type="chain" id="PRO_5015341604" evidence="2">
    <location>
        <begin position="22"/>
        <end position="172"/>
    </location>
</feature>
<protein>
    <submittedName>
        <fullName evidence="3">Uncharacterized protein</fullName>
    </submittedName>
</protein>
<evidence type="ECO:0000313" key="4">
    <source>
        <dbReference type="Proteomes" id="UP000241854"/>
    </source>
</evidence>
<feature type="coiled-coil region" evidence="1">
    <location>
        <begin position="144"/>
        <end position="171"/>
    </location>
</feature>
<gene>
    <name evidence="3" type="ORF">CCS77_2096</name>
</gene>
<dbReference type="AlphaFoldDB" id="A0A2R4P347"/>
<organism evidence="3 4">
    <name type="scientific">Campylobacter concisus</name>
    <dbReference type="NCBI Taxonomy" id="199"/>
    <lineage>
        <taxon>Bacteria</taxon>
        <taxon>Pseudomonadati</taxon>
        <taxon>Campylobacterota</taxon>
        <taxon>Epsilonproteobacteria</taxon>
        <taxon>Campylobacterales</taxon>
        <taxon>Campylobacteraceae</taxon>
        <taxon>Campylobacter</taxon>
    </lineage>
</organism>
<accession>A0A2R4P347</accession>
<dbReference type="Proteomes" id="UP000241854">
    <property type="component" value="Plasmid pICON"/>
</dbReference>
<keyword evidence="2" id="KW-0732">Signal</keyword>
<keyword evidence="3" id="KW-0614">Plasmid</keyword>
<name>A0A2R4P347_9BACT</name>
<reference evidence="3 4" key="1">
    <citation type="journal article" date="2018" name="Emerg. Microbes Infect.">
        <title>Genomic analysis of oral Campylobacter concisus strains identified a potential bacterial molecular marker associated with active Crohn's disease.</title>
        <authorList>
            <person name="Liu F."/>
            <person name="Ma R."/>
            <person name="Tay C.Y.A."/>
            <person name="Octavia S."/>
            <person name="Lan R."/>
            <person name="Chung H.K.L."/>
            <person name="Riordan S.M."/>
            <person name="Grimm M.C."/>
            <person name="Leong R.W."/>
            <person name="Tanaka M.M."/>
            <person name="Connor S."/>
            <person name="Zhang L."/>
        </authorList>
    </citation>
    <scope>NUCLEOTIDE SEQUENCE [LARGE SCALE GENOMIC DNA]</scope>
    <source>
        <strain evidence="3 4">P2CDO4</strain>
        <plasmid evidence="3">pICON</plasmid>
    </source>
</reference>
<keyword evidence="1" id="KW-0175">Coiled coil</keyword>
<feature type="signal peptide" evidence="2">
    <location>
        <begin position="1"/>
        <end position="21"/>
    </location>
</feature>
<geneLocation type="plasmid" evidence="4">
    <name>picon</name>
</geneLocation>